<reference evidence="2 3" key="1">
    <citation type="submission" date="2019-04" db="EMBL/GenBank/DDBJ databases">
        <title>Phreatobacter aquaticus sp. nov.</title>
        <authorList>
            <person name="Choi A."/>
        </authorList>
    </citation>
    <scope>NUCLEOTIDE SEQUENCE [LARGE SCALE GENOMIC DNA]</scope>
    <source>
        <strain evidence="2 3">KCTC 52518</strain>
    </source>
</reference>
<evidence type="ECO:0000313" key="2">
    <source>
        <dbReference type="EMBL" id="QCI67513.1"/>
    </source>
</evidence>
<dbReference type="Proteomes" id="UP000298781">
    <property type="component" value="Chromosome"/>
</dbReference>
<feature type="region of interest" description="Disordered" evidence="1">
    <location>
        <begin position="311"/>
        <end position="330"/>
    </location>
</feature>
<dbReference type="AlphaFoldDB" id="A0A4D7B9S1"/>
<feature type="region of interest" description="Disordered" evidence="1">
    <location>
        <begin position="382"/>
        <end position="410"/>
    </location>
</feature>
<organism evidence="2 3">
    <name type="scientific">Phreatobacter stygius</name>
    <dbReference type="NCBI Taxonomy" id="1940610"/>
    <lineage>
        <taxon>Bacteria</taxon>
        <taxon>Pseudomonadati</taxon>
        <taxon>Pseudomonadota</taxon>
        <taxon>Alphaproteobacteria</taxon>
        <taxon>Hyphomicrobiales</taxon>
        <taxon>Phreatobacteraceae</taxon>
        <taxon>Phreatobacter</taxon>
    </lineage>
</organism>
<evidence type="ECO:0000256" key="1">
    <source>
        <dbReference type="SAM" id="MobiDB-lite"/>
    </source>
</evidence>
<name>A0A4D7B9S1_9HYPH</name>
<keyword evidence="3" id="KW-1185">Reference proteome</keyword>
<evidence type="ECO:0000313" key="3">
    <source>
        <dbReference type="Proteomes" id="UP000298781"/>
    </source>
</evidence>
<dbReference type="EMBL" id="CP039690">
    <property type="protein sequence ID" value="QCI67513.1"/>
    <property type="molecule type" value="Genomic_DNA"/>
</dbReference>
<dbReference type="Gene3D" id="3.40.390.10">
    <property type="entry name" value="Collagenase (Catalytic Domain)"/>
    <property type="match status" value="1"/>
</dbReference>
<dbReference type="RefSeq" id="WP_136962944.1">
    <property type="nucleotide sequence ID" value="NZ_CP039690.1"/>
</dbReference>
<accession>A0A4D7B9S1</accession>
<dbReference type="KEGG" id="pstg:E8M01_26790"/>
<feature type="region of interest" description="Disordered" evidence="1">
    <location>
        <begin position="136"/>
        <end position="157"/>
    </location>
</feature>
<proteinExistence type="predicted"/>
<protein>
    <submittedName>
        <fullName evidence="2">Uncharacterized protein</fullName>
    </submittedName>
</protein>
<dbReference type="InterPro" id="IPR024079">
    <property type="entry name" value="MetalloPept_cat_dom_sf"/>
</dbReference>
<dbReference type="OrthoDB" id="7377420at2"/>
<gene>
    <name evidence="2" type="ORF">E8M01_26790</name>
</gene>
<dbReference type="GO" id="GO:0008237">
    <property type="term" value="F:metallopeptidase activity"/>
    <property type="evidence" value="ECO:0007669"/>
    <property type="project" value="InterPro"/>
</dbReference>
<sequence>MDDEIPGRRDWRTDNLARAVTGLNGVPSPSLRMGDHRQALRDYLLANDLDVANRPVAPKRTWRETLSLGWPGRMAIDLYDAFTLPGDMMTDPNLARELYDGSRNMSPETRQRVLDLSSMGFGAAFRAIRGAAPATRSTGVSAMRGTPHDPASLPQRPFHADYPNLAIRGDGSSTTGLPAAGAAFGSPLTQTIDGAAITAPIIAGRRTVGGPDQGLSLDEVRGLGEALTGRPIRAVPASELPKRARAIYTSEVMPDGTRQRSIAYNRDEPPTALPGTLGHEAGHAVEDFVGILSRGRGINQTGLDRQLRQIYHDSRSSTPGQTRRLAGPEDWGYPASEVPGELMAEAIRVYLLNPNYIKSIAPELAERIRRAVNTHPDLSKHIQFNQGAPLPPGALGAGQERGPEVPHAAPEAWCPPGRLCT</sequence>